<dbReference type="PANTHER" id="PTHR34853">
    <property type="match status" value="1"/>
</dbReference>
<dbReference type="PIRSF" id="PIRSF029171">
    <property type="entry name" value="Esterase_LipA"/>
    <property type="match status" value="1"/>
</dbReference>
<gene>
    <name evidence="1" type="ORF">A5630_23685</name>
</gene>
<reference evidence="1 2" key="1">
    <citation type="submission" date="2016-06" db="EMBL/GenBank/DDBJ databases">
        <authorList>
            <person name="Kjaerup R.B."/>
            <person name="Dalgaard T.S."/>
            <person name="Juul-Madsen H.R."/>
        </authorList>
    </citation>
    <scope>NUCLEOTIDE SEQUENCE [LARGE SCALE GENOMIC DNA]</scope>
    <source>
        <strain evidence="1 2">1127319.6</strain>
    </source>
</reference>
<dbReference type="GO" id="GO:0004806">
    <property type="term" value="F:triacylglycerol lipase activity"/>
    <property type="evidence" value="ECO:0007669"/>
    <property type="project" value="InterPro"/>
</dbReference>
<dbReference type="Pfam" id="PF03583">
    <property type="entry name" value="LIP"/>
    <property type="match status" value="1"/>
</dbReference>
<dbReference type="PANTHER" id="PTHR34853:SF1">
    <property type="entry name" value="LIPASE 5"/>
    <property type="match status" value="1"/>
</dbReference>
<dbReference type="Gene3D" id="3.40.50.1820">
    <property type="entry name" value="alpha/beta hydrolase"/>
    <property type="match status" value="1"/>
</dbReference>
<dbReference type="Gene3D" id="1.10.260.130">
    <property type="match status" value="1"/>
</dbReference>
<dbReference type="InterPro" id="IPR029058">
    <property type="entry name" value="AB_hydrolase_fold"/>
</dbReference>
<sequence>MRRHGVNGGFYDAPRDGLAGAPGELLLAEPMTARWFPGIAMSARAWRVLYRSTSASGDPQVVSGVVLVPKVTGAGPVPLLGFAPGTQGLSRRAALSRQLALGIEYEAPFLAAALRRGWVVAVTDYPGLGTRGKHPYVVGRSLGPAVLDVMRAARQLPQAGLTETGPAGIYGYSEGGCGAGWAAQLQPTYAPDVPLDGVAVGAAPADLPALVDRHEQSSFSFLLMYAALGFDQAYPELQLDRYLNRAGRWTVAFMRRTHIVAAIALGLLLPKHRRHYLLDDPLSQPEWLDRLTENSLGDLAPAAPVIVGTARHDQVIPYLQAAALAEKWRRLGVDVHHLPVPFGDHLIGGPKFCRAGFAFLADRFAEHQAVAAEPTAS</sequence>
<evidence type="ECO:0000313" key="1">
    <source>
        <dbReference type="EMBL" id="OBJ41088.1"/>
    </source>
</evidence>
<accession>A0A1A3H0C6</accession>
<evidence type="ECO:0000313" key="2">
    <source>
        <dbReference type="Proteomes" id="UP000093898"/>
    </source>
</evidence>
<dbReference type="EMBL" id="LZLC01000140">
    <property type="protein sequence ID" value="OBJ41088.1"/>
    <property type="molecule type" value="Genomic_DNA"/>
</dbReference>
<dbReference type="AlphaFoldDB" id="A0A1A3H0C6"/>
<dbReference type="GO" id="GO:0016042">
    <property type="term" value="P:lipid catabolic process"/>
    <property type="evidence" value="ECO:0007669"/>
    <property type="project" value="InterPro"/>
</dbReference>
<comment type="caution">
    <text evidence="1">The sequence shown here is derived from an EMBL/GenBank/DDBJ whole genome shotgun (WGS) entry which is preliminary data.</text>
</comment>
<name>A0A1A3H0C6_MYCMU</name>
<proteinExistence type="predicted"/>
<dbReference type="InterPro" id="IPR005152">
    <property type="entry name" value="Lipase_secreted"/>
</dbReference>
<dbReference type="SUPFAM" id="SSF53474">
    <property type="entry name" value="alpha/beta-Hydrolases"/>
    <property type="match status" value="1"/>
</dbReference>
<organism evidence="1 2">
    <name type="scientific">Mycolicibacterium mucogenicum</name>
    <name type="common">Mycobacterium mucogenicum</name>
    <dbReference type="NCBI Taxonomy" id="56689"/>
    <lineage>
        <taxon>Bacteria</taxon>
        <taxon>Bacillati</taxon>
        <taxon>Actinomycetota</taxon>
        <taxon>Actinomycetes</taxon>
        <taxon>Mycobacteriales</taxon>
        <taxon>Mycobacteriaceae</taxon>
        <taxon>Mycolicibacterium</taxon>
    </lineage>
</organism>
<dbReference type="Proteomes" id="UP000093898">
    <property type="component" value="Unassembled WGS sequence"/>
</dbReference>
<protein>
    <submittedName>
        <fullName evidence="1">Triacylglycerol lipase</fullName>
    </submittedName>
</protein>